<dbReference type="RefSeq" id="WP_249853054.1">
    <property type="nucleotide sequence ID" value="NZ_JAMGSI010000001.1"/>
</dbReference>
<feature type="region of interest" description="Disordered" evidence="1">
    <location>
        <begin position="195"/>
        <end position="215"/>
    </location>
</feature>
<proteinExistence type="predicted"/>
<comment type="caution">
    <text evidence="2">The sequence shown here is derived from an EMBL/GenBank/DDBJ whole genome shotgun (WGS) entry which is preliminary data.</text>
</comment>
<feature type="compositionally biased region" description="Pro residues" evidence="1">
    <location>
        <begin position="42"/>
        <end position="59"/>
    </location>
</feature>
<dbReference type="Proteomes" id="UP001202031">
    <property type="component" value="Unassembled WGS sequence"/>
</dbReference>
<reference evidence="2 3" key="1">
    <citation type="submission" date="2022-03" db="EMBL/GenBank/DDBJ databases">
        <title>Taxonomic description of new species and reclassification of some bacterial strains.</title>
        <authorList>
            <person name="Ndongo S."/>
        </authorList>
    </citation>
    <scope>NUCLEOTIDE SEQUENCE [LARGE SCALE GENOMIC DNA]</scope>
    <source>
        <strain evidence="2 3">Marseille-P6666</strain>
    </source>
</reference>
<evidence type="ECO:0000313" key="2">
    <source>
        <dbReference type="EMBL" id="MCL6656996.1"/>
    </source>
</evidence>
<sequence length="248" mass="27190">MSLFRLYHNRFLREEAPDNGGGGNPNPPAAPGRPSLADPEPDPNTAPANPPADPPPANPEPGKTEPPAQEDYVLAFDETFTGDETLQNLLTETGKAHGLPVKGLSAFIKDMDTRMAAKAAEQQQAHEAAMNEAWSKLDGEWGRDSDARQMRAVQMAGRLCRMAGVEQSVFNEMGIADHPAMYKILDAVGRLLDEPALPVPPGRQEQQARGEAQRMMHDPEHPDYAAFHNSDDPRFAEVRTKYMRLMGA</sequence>
<accession>A0ABT0R7X1</accession>
<dbReference type="EMBL" id="JAMGSI010000001">
    <property type="protein sequence ID" value="MCL6656996.1"/>
    <property type="molecule type" value="Genomic_DNA"/>
</dbReference>
<organism evidence="2 3">
    <name type="scientific">Akkermansia massiliensis</name>
    <dbReference type="NCBI Taxonomy" id="2927224"/>
    <lineage>
        <taxon>Bacteria</taxon>
        <taxon>Pseudomonadati</taxon>
        <taxon>Verrucomicrobiota</taxon>
        <taxon>Verrucomicrobiia</taxon>
        <taxon>Verrucomicrobiales</taxon>
        <taxon>Akkermansiaceae</taxon>
        <taxon>Akkermansia</taxon>
    </lineage>
</organism>
<feature type="compositionally biased region" description="Basic and acidic residues" evidence="1">
    <location>
        <begin position="206"/>
        <end position="215"/>
    </location>
</feature>
<keyword evidence="3" id="KW-1185">Reference proteome</keyword>
<evidence type="ECO:0000256" key="1">
    <source>
        <dbReference type="SAM" id="MobiDB-lite"/>
    </source>
</evidence>
<dbReference type="GeneID" id="84023531"/>
<gene>
    <name evidence="2" type="ORF">M8N44_06640</name>
</gene>
<evidence type="ECO:0000313" key="3">
    <source>
        <dbReference type="Proteomes" id="UP001202031"/>
    </source>
</evidence>
<feature type="region of interest" description="Disordered" evidence="1">
    <location>
        <begin position="1"/>
        <end position="67"/>
    </location>
</feature>
<protein>
    <submittedName>
        <fullName evidence="2">Uncharacterized protein</fullName>
    </submittedName>
</protein>
<name>A0ABT0R7X1_9BACT</name>